<gene>
    <name evidence="1" type="ORF">DV701_10125</name>
</gene>
<evidence type="ECO:0000313" key="2">
    <source>
        <dbReference type="Proteomes" id="UP000253790"/>
    </source>
</evidence>
<organism evidence="1 2">
    <name type="scientific">Ornithinimicrobium avium</name>
    <dbReference type="NCBI Taxonomy" id="2283195"/>
    <lineage>
        <taxon>Bacteria</taxon>
        <taxon>Bacillati</taxon>
        <taxon>Actinomycetota</taxon>
        <taxon>Actinomycetes</taxon>
        <taxon>Micrococcales</taxon>
        <taxon>Ornithinimicrobiaceae</taxon>
        <taxon>Ornithinimicrobium</taxon>
    </lineage>
</organism>
<dbReference type="Pfam" id="PF00756">
    <property type="entry name" value="Esterase"/>
    <property type="match status" value="1"/>
</dbReference>
<proteinExistence type="predicted"/>
<protein>
    <submittedName>
        <fullName evidence="1">Esterase</fullName>
    </submittedName>
</protein>
<sequence length="247" mass="27326">MERVQVELDTEGVGRGTVIRYGHWGRPLVVFPSEAGRAWDFENNGMVDAVADLVEGGRLKVYAVDSFDHLTWSQNSLPTEERARRHGVYERWVIDTVMPLVDRDSPGHAGAITTGASMGAYHAVNLGLKRPDLFPVAIGLSGSYDPTAWHGWGDIGQATYFANPCAYVPGMSGDHLGWVRANANILLVVGQGAFEVHPTKSLPGAHQLADLLAQKQIPHELDVWGHDSAHDWPWWRKQLAHHLPRFC</sequence>
<dbReference type="Proteomes" id="UP000253790">
    <property type="component" value="Chromosome"/>
</dbReference>
<accession>A0A345NN19</accession>
<dbReference type="OrthoDB" id="9775130at2"/>
<dbReference type="Gene3D" id="3.40.50.1820">
    <property type="entry name" value="alpha/beta hydrolase"/>
    <property type="match status" value="1"/>
</dbReference>
<dbReference type="EMBL" id="CP031229">
    <property type="protein sequence ID" value="AXH96427.1"/>
    <property type="molecule type" value="Genomic_DNA"/>
</dbReference>
<name>A0A345NN19_9MICO</name>
<dbReference type="PANTHER" id="PTHR48098">
    <property type="entry name" value="ENTEROCHELIN ESTERASE-RELATED"/>
    <property type="match status" value="1"/>
</dbReference>
<reference evidence="1 2" key="1">
    <citation type="submission" date="2018-07" db="EMBL/GenBank/DDBJ databases">
        <title>Complete genome sequencing of Ornithinimicrobium sp. AMA3305.</title>
        <authorList>
            <person name="Bae J.-W."/>
        </authorList>
    </citation>
    <scope>NUCLEOTIDE SEQUENCE [LARGE SCALE GENOMIC DNA]</scope>
    <source>
        <strain evidence="1 2">AMA3305</strain>
    </source>
</reference>
<dbReference type="SUPFAM" id="SSF53474">
    <property type="entry name" value="alpha/beta-Hydrolases"/>
    <property type="match status" value="1"/>
</dbReference>
<evidence type="ECO:0000313" key="1">
    <source>
        <dbReference type="EMBL" id="AXH96427.1"/>
    </source>
</evidence>
<dbReference type="InterPro" id="IPR050583">
    <property type="entry name" value="Mycobacterial_A85_antigen"/>
</dbReference>
<dbReference type="InterPro" id="IPR000801">
    <property type="entry name" value="Esterase-like"/>
</dbReference>
<dbReference type="KEGG" id="orn:DV701_10125"/>
<dbReference type="RefSeq" id="WP_114928192.1">
    <property type="nucleotide sequence ID" value="NZ_CP031229.1"/>
</dbReference>
<dbReference type="InterPro" id="IPR029058">
    <property type="entry name" value="AB_hydrolase_fold"/>
</dbReference>
<dbReference type="AlphaFoldDB" id="A0A345NN19"/>
<keyword evidence="2" id="KW-1185">Reference proteome</keyword>